<accession>A0A2U3LU62</accession>
<evidence type="ECO:0000313" key="3">
    <source>
        <dbReference type="Proteomes" id="UP000238916"/>
    </source>
</evidence>
<proteinExistence type="predicted"/>
<feature type="domain" description="DHHA1" evidence="1">
    <location>
        <begin position="53"/>
        <end position="127"/>
    </location>
</feature>
<dbReference type="Pfam" id="PF02272">
    <property type="entry name" value="DHHA1"/>
    <property type="match status" value="1"/>
</dbReference>
<dbReference type="EMBL" id="OMOF01000818">
    <property type="protein sequence ID" value="SPF55473.1"/>
    <property type="molecule type" value="Genomic_DNA"/>
</dbReference>
<name>A0A2U3LU62_9FIRM</name>
<reference evidence="3" key="1">
    <citation type="submission" date="2018-02" db="EMBL/GenBank/DDBJ databases">
        <authorList>
            <person name="Hausmann B."/>
        </authorList>
    </citation>
    <scope>NUCLEOTIDE SEQUENCE [LARGE SCALE GENOMIC DNA]</scope>
    <source>
        <strain evidence="3">Peat soil MAG SbF1</strain>
    </source>
</reference>
<dbReference type="PANTHER" id="PTHR47618">
    <property type="entry name" value="BIFUNCTIONAL OLIGORIBONUCLEASE AND PAP PHOSPHATASE NRNA"/>
    <property type="match status" value="1"/>
</dbReference>
<dbReference type="PANTHER" id="PTHR47618:SF2">
    <property type="entry name" value="CYCLIC-DI-AMP PHOSPHODIESTERASE GDPP"/>
    <property type="match status" value="1"/>
</dbReference>
<dbReference type="SUPFAM" id="SSF64182">
    <property type="entry name" value="DHH phosphoesterases"/>
    <property type="match status" value="1"/>
</dbReference>
<dbReference type="InterPro" id="IPR051319">
    <property type="entry name" value="Oligoribo/pAp-PDE_c-di-AMP_PDE"/>
</dbReference>
<dbReference type="GO" id="GO:0003676">
    <property type="term" value="F:nucleic acid binding"/>
    <property type="evidence" value="ECO:0007669"/>
    <property type="project" value="InterPro"/>
</dbReference>
<dbReference type="Proteomes" id="UP000238916">
    <property type="component" value="Unassembled WGS sequence"/>
</dbReference>
<dbReference type="AlphaFoldDB" id="A0A2U3LU62"/>
<dbReference type="InterPro" id="IPR003156">
    <property type="entry name" value="DHHA1_dom"/>
</dbReference>
<evidence type="ECO:0000259" key="1">
    <source>
        <dbReference type="Pfam" id="PF02272"/>
    </source>
</evidence>
<organism evidence="2 3">
    <name type="scientific">Candidatus Desulfosporosinus infrequens</name>
    <dbReference type="NCBI Taxonomy" id="2043169"/>
    <lineage>
        <taxon>Bacteria</taxon>
        <taxon>Bacillati</taxon>
        <taxon>Bacillota</taxon>
        <taxon>Clostridia</taxon>
        <taxon>Eubacteriales</taxon>
        <taxon>Desulfitobacteriaceae</taxon>
        <taxon>Desulfosporosinus</taxon>
    </lineage>
</organism>
<evidence type="ECO:0000313" key="2">
    <source>
        <dbReference type="EMBL" id="SPF55473.1"/>
    </source>
</evidence>
<dbReference type="InterPro" id="IPR038763">
    <property type="entry name" value="DHH_sf"/>
</dbReference>
<protein>
    <submittedName>
        <fullName evidence="2">Phosphoesterase RecJ domain protein</fullName>
    </submittedName>
</protein>
<sequence>MRRAGADSALVRQMFRQDLETVKARAEILNQAAMLPGGGVVADCPANIRNAKIVASQVADMLLNVEGVRVSFVLFSIEDGIGVSARSNGDINVHIIMEELGGGGHQTVAGAQVKKASMEEVKRKVIELSTKYTEESGENESNSTTRG</sequence>
<gene>
    <name evidence="2" type="ORF">SBF1_8350001</name>
</gene>
<dbReference type="Gene3D" id="3.10.310.30">
    <property type="match status" value="1"/>
</dbReference>